<name>A0ABV3Q425_9BACL</name>
<dbReference type="RefSeq" id="WP_367779554.1">
    <property type="nucleotide sequence ID" value="NZ_JBFMIA010000007.1"/>
</dbReference>
<reference evidence="1 2" key="1">
    <citation type="journal article" date="1979" name="Int. J. Syst. Evol. Microbiol.">
        <title>Bacillus globisporus subsp. marinus subsp. nov.</title>
        <authorList>
            <person name="Liu H."/>
        </authorList>
    </citation>
    <scope>NUCLEOTIDE SEQUENCE [LARGE SCALE GENOMIC DNA]</scope>
    <source>
        <strain evidence="1 2">DSM 1297</strain>
    </source>
</reference>
<dbReference type="Proteomes" id="UP001556040">
    <property type="component" value="Unassembled WGS sequence"/>
</dbReference>
<keyword evidence="2" id="KW-1185">Reference proteome</keyword>
<comment type="caution">
    <text evidence="1">The sequence shown here is derived from an EMBL/GenBank/DDBJ whole genome shotgun (WGS) entry which is preliminary data.</text>
</comment>
<dbReference type="GO" id="GO:0016787">
    <property type="term" value="F:hydrolase activity"/>
    <property type="evidence" value="ECO:0007669"/>
    <property type="project" value="UniProtKB-KW"/>
</dbReference>
<sequence length="128" mass="13803">MKSRMLEQSTFSDHLGMVRQENDDGAVVISMEVQEIHKDEVGHVSSGLYYTLLDVALGTAVSEQEGGFTVTIDMHVQVFKQEQIKKLVCKGGHININGNAGSGRGDVFDGNGVLVATGMATFKVMNEA</sequence>
<dbReference type="CDD" id="cd03443">
    <property type="entry name" value="PaaI_thioesterase"/>
    <property type="match status" value="1"/>
</dbReference>
<dbReference type="Gene3D" id="3.10.129.10">
    <property type="entry name" value="Hotdog Thioesterase"/>
    <property type="match status" value="1"/>
</dbReference>
<evidence type="ECO:0000313" key="1">
    <source>
        <dbReference type="EMBL" id="MEW9502062.1"/>
    </source>
</evidence>
<gene>
    <name evidence="1" type="ORF">AB1471_09650</name>
</gene>
<dbReference type="InterPro" id="IPR029069">
    <property type="entry name" value="HotDog_dom_sf"/>
</dbReference>
<keyword evidence="1" id="KW-0378">Hydrolase</keyword>
<protein>
    <submittedName>
        <fullName evidence="1">PaaI family thioesterase</fullName>
        <ecNumber evidence="1">3.1.2.-</ecNumber>
    </submittedName>
</protein>
<dbReference type="SUPFAM" id="SSF54637">
    <property type="entry name" value="Thioesterase/thiol ester dehydrase-isomerase"/>
    <property type="match status" value="1"/>
</dbReference>
<dbReference type="EC" id="3.1.2.-" evidence="1"/>
<evidence type="ECO:0000313" key="2">
    <source>
        <dbReference type="Proteomes" id="UP001556040"/>
    </source>
</evidence>
<proteinExistence type="predicted"/>
<dbReference type="EMBL" id="JBFMIA010000007">
    <property type="protein sequence ID" value="MEW9502062.1"/>
    <property type="molecule type" value="Genomic_DNA"/>
</dbReference>
<organism evidence="1 2">
    <name type="scientific">Jeotgalibacillus marinus</name>
    <dbReference type="NCBI Taxonomy" id="86667"/>
    <lineage>
        <taxon>Bacteria</taxon>
        <taxon>Bacillati</taxon>
        <taxon>Bacillota</taxon>
        <taxon>Bacilli</taxon>
        <taxon>Bacillales</taxon>
        <taxon>Caryophanaceae</taxon>
        <taxon>Jeotgalibacillus</taxon>
    </lineage>
</organism>
<accession>A0ABV3Q425</accession>